<dbReference type="GO" id="GO:0005891">
    <property type="term" value="C:voltage-gated calcium channel complex"/>
    <property type="evidence" value="ECO:0007669"/>
    <property type="project" value="InterPro"/>
</dbReference>
<dbReference type="Gene3D" id="2.30.30.40">
    <property type="entry name" value="SH3 Domains"/>
    <property type="match status" value="1"/>
</dbReference>
<evidence type="ECO:0000256" key="1">
    <source>
        <dbReference type="ARBA" id="ARBA00022553"/>
    </source>
</evidence>
<feature type="compositionally biased region" description="Polar residues" evidence="2">
    <location>
        <begin position="196"/>
        <end position="206"/>
    </location>
</feature>
<evidence type="ECO:0000259" key="3">
    <source>
        <dbReference type="Pfam" id="PF00625"/>
    </source>
</evidence>
<dbReference type="SUPFAM" id="SSF50044">
    <property type="entry name" value="SH3-domain"/>
    <property type="match status" value="1"/>
</dbReference>
<reference evidence="5" key="1">
    <citation type="submission" date="2022-11" db="UniProtKB">
        <authorList>
            <consortium name="WormBaseParasite"/>
        </authorList>
    </citation>
    <scope>IDENTIFICATION</scope>
</reference>
<feature type="region of interest" description="Disordered" evidence="2">
    <location>
        <begin position="157"/>
        <end position="207"/>
    </location>
</feature>
<dbReference type="InterPro" id="IPR036028">
    <property type="entry name" value="SH3-like_dom_sf"/>
</dbReference>
<evidence type="ECO:0000256" key="2">
    <source>
        <dbReference type="SAM" id="MobiDB-lite"/>
    </source>
</evidence>
<evidence type="ECO:0000313" key="5">
    <source>
        <dbReference type="WBParaSite" id="nRc.2.0.1.t10473-RA"/>
    </source>
</evidence>
<dbReference type="PRINTS" id="PR01626">
    <property type="entry name" value="LCACHANNELB"/>
</dbReference>
<organism evidence="4 5">
    <name type="scientific">Romanomermis culicivorax</name>
    <name type="common">Nematode worm</name>
    <dbReference type="NCBI Taxonomy" id="13658"/>
    <lineage>
        <taxon>Eukaryota</taxon>
        <taxon>Metazoa</taxon>
        <taxon>Ecdysozoa</taxon>
        <taxon>Nematoda</taxon>
        <taxon>Enoplea</taxon>
        <taxon>Dorylaimia</taxon>
        <taxon>Mermithida</taxon>
        <taxon>Mermithoidea</taxon>
        <taxon>Mermithidae</taxon>
        <taxon>Romanomermis</taxon>
    </lineage>
</organism>
<dbReference type="Gene3D" id="3.40.50.300">
    <property type="entry name" value="P-loop containing nucleotide triphosphate hydrolases"/>
    <property type="match status" value="1"/>
</dbReference>
<dbReference type="InterPro" id="IPR000584">
    <property type="entry name" value="VDCC_L_bsu"/>
</dbReference>
<dbReference type="Proteomes" id="UP000887565">
    <property type="component" value="Unplaced"/>
</dbReference>
<evidence type="ECO:0000313" key="4">
    <source>
        <dbReference type="Proteomes" id="UP000887565"/>
    </source>
</evidence>
<protein>
    <submittedName>
        <fullName evidence="5">Guanylate kinase/L-type calcium channel beta subunit domain-containing protein</fullName>
    </submittedName>
</protein>
<dbReference type="InterPro" id="IPR008145">
    <property type="entry name" value="GK/Ca_channel_bsu"/>
</dbReference>
<name>A0A915I9N2_ROMCU</name>
<proteinExistence type="predicted"/>
<dbReference type="PANTHER" id="PTHR11824">
    <property type="entry name" value="VOLTAGE-DEPENDENT CALCIUM CHANNEL BETA SUBUNIT"/>
    <property type="match status" value="1"/>
</dbReference>
<dbReference type="Pfam" id="PF00625">
    <property type="entry name" value="Guanylate_kin"/>
    <property type="match status" value="1"/>
</dbReference>
<accession>A0A915I9N2</accession>
<dbReference type="CDD" id="cd11863">
    <property type="entry name" value="SH3_CACNB"/>
    <property type="match status" value="1"/>
</dbReference>
<dbReference type="AlphaFoldDB" id="A0A915I9N2"/>
<dbReference type="SUPFAM" id="SSF52540">
    <property type="entry name" value="P-loop containing nucleoside triphosphate hydrolases"/>
    <property type="match status" value="1"/>
</dbReference>
<dbReference type="GO" id="GO:0005245">
    <property type="term" value="F:voltage-gated calcium channel activity"/>
    <property type="evidence" value="ECO:0007669"/>
    <property type="project" value="InterPro"/>
</dbReference>
<feature type="domain" description="Guanylate kinase/L-type calcium channel beta subunit" evidence="3">
    <location>
        <begin position="234"/>
        <end position="280"/>
    </location>
</feature>
<feature type="compositionally biased region" description="Polar residues" evidence="2">
    <location>
        <begin position="160"/>
        <end position="180"/>
    </location>
</feature>
<keyword evidence="1" id="KW-0597">Phosphoprotein</keyword>
<keyword evidence="4" id="KW-1185">Reference proteome</keyword>
<dbReference type="WBParaSite" id="nRc.2.0.1.t10473-RA">
    <property type="protein sequence ID" value="nRc.2.0.1.t10473-RA"/>
    <property type="gene ID" value="nRc.2.0.1.g10473"/>
</dbReference>
<dbReference type="InterPro" id="IPR027417">
    <property type="entry name" value="P-loop_NTPase"/>
</dbReference>
<sequence>FEGLKKRPFTHRVWLLADPLTSRERVGPIRAGLLCDLAVECGSAESGASEIYNETLKRETEVQAKNQLESAKYKPVAFAVRTNVAYDGKIDDDAPIPGKALSFSVKNYLHIKEKYNNDWWIGRLVQEKEGAAELGFIPTPSKLESLRVMSHGKTGRLFQQPASHGMDNNMTRSSTPSTPDRLSFEAAAPGDDSDGHVTQTKASSQLPVGKQEKNKLKFFKKPENTPPYDVVPAMRPVVMVGPSLKGYEVTDMMQKAVFDFLKHRFEGRIIITRVSADISLAKKTTVNNPVIKRTLVERTNSKATFSLGEPLVIYQLQIVTIVKCLILCDFHLIIRPNDHQEAHKGGQIEIMAAKL</sequence>